<dbReference type="GO" id="GO:0052689">
    <property type="term" value="F:carboxylic ester hydrolase activity"/>
    <property type="evidence" value="ECO:0007669"/>
    <property type="project" value="TreeGrafter"/>
</dbReference>
<evidence type="ECO:0000256" key="1">
    <source>
        <dbReference type="SAM" id="SignalP"/>
    </source>
</evidence>
<dbReference type="SUPFAM" id="SSF53474">
    <property type="entry name" value="alpha/beta-Hydrolases"/>
    <property type="match status" value="1"/>
</dbReference>
<evidence type="ECO:0000313" key="4">
    <source>
        <dbReference type="Proteomes" id="UP000003112"/>
    </source>
</evidence>
<name>E6K5Q2_9BACT</name>
<feature type="chain" id="PRO_5003207132" description="Serine aminopeptidase S33 domain-containing protein" evidence="1">
    <location>
        <begin position="22"/>
        <end position="361"/>
    </location>
</feature>
<dbReference type="HOGENOM" id="CLU_048353_1_1_10"/>
<dbReference type="STRING" id="873513.HMPREF6485_0894"/>
<organism evidence="3 4">
    <name type="scientific">Segatella buccae ATCC 33574</name>
    <dbReference type="NCBI Taxonomy" id="873513"/>
    <lineage>
        <taxon>Bacteria</taxon>
        <taxon>Pseudomonadati</taxon>
        <taxon>Bacteroidota</taxon>
        <taxon>Bacteroidia</taxon>
        <taxon>Bacteroidales</taxon>
        <taxon>Prevotellaceae</taxon>
        <taxon>Segatella</taxon>
    </lineage>
</organism>
<dbReference type="PANTHER" id="PTHR43265:SF1">
    <property type="entry name" value="ESTERASE ESTD"/>
    <property type="match status" value="1"/>
</dbReference>
<keyword evidence="4" id="KW-1185">Reference proteome</keyword>
<keyword evidence="1" id="KW-0732">Signal</keyword>
<dbReference type="RefSeq" id="WP_004344830.1">
    <property type="nucleotide sequence ID" value="NZ_GL586311.1"/>
</dbReference>
<dbReference type="PANTHER" id="PTHR43265">
    <property type="entry name" value="ESTERASE ESTD"/>
    <property type="match status" value="1"/>
</dbReference>
<proteinExistence type="predicted"/>
<comment type="caution">
    <text evidence="3">The sequence shown here is derived from an EMBL/GenBank/DDBJ whole genome shotgun (WGS) entry which is preliminary data.</text>
</comment>
<accession>E6K5Q2</accession>
<dbReference type="EMBL" id="AEPD01000017">
    <property type="protein sequence ID" value="EFU31178.1"/>
    <property type="molecule type" value="Genomic_DNA"/>
</dbReference>
<dbReference type="InterPro" id="IPR053145">
    <property type="entry name" value="AB_hydrolase_Est10"/>
</dbReference>
<dbReference type="GeneID" id="93535768"/>
<evidence type="ECO:0000313" key="3">
    <source>
        <dbReference type="EMBL" id="EFU31178.1"/>
    </source>
</evidence>
<dbReference type="Pfam" id="PF12146">
    <property type="entry name" value="Hydrolase_4"/>
    <property type="match status" value="1"/>
</dbReference>
<reference evidence="3 4" key="1">
    <citation type="submission" date="2010-10" db="EMBL/GenBank/DDBJ databases">
        <authorList>
            <person name="Muzny D."/>
            <person name="Qin X."/>
            <person name="Deng J."/>
            <person name="Jiang H."/>
            <person name="Liu Y."/>
            <person name="Qu J."/>
            <person name="Song X.-Z."/>
            <person name="Zhang L."/>
            <person name="Thornton R."/>
            <person name="Coyle M."/>
            <person name="Francisco L."/>
            <person name="Jackson L."/>
            <person name="Javaid M."/>
            <person name="Korchina V."/>
            <person name="Kovar C."/>
            <person name="Mata R."/>
            <person name="Mathew T."/>
            <person name="Ngo R."/>
            <person name="Nguyen L."/>
            <person name="Nguyen N."/>
            <person name="Okwuonu G."/>
            <person name="Ongeri F."/>
            <person name="Pham C."/>
            <person name="Simmons D."/>
            <person name="Wilczek-Boney K."/>
            <person name="Hale W."/>
            <person name="Jakkamsetti A."/>
            <person name="Pham P."/>
            <person name="Ruth R."/>
            <person name="San Lucas F."/>
            <person name="Warren J."/>
            <person name="Zhang J."/>
            <person name="Zhao Z."/>
            <person name="Zhou C."/>
            <person name="Zhu D."/>
            <person name="Lee S."/>
            <person name="Bess C."/>
            <person name="Blankenburg K."/>
            <person name="Forbes L."/>
            <person name="Fu Q."/>
            <person name="Gubbala S."/>
            <person name="Hirani K."/>
            <person name="Jayaseelan J.C."/>
            <person name="Lara F."/>
            <person name="Munidasa M."/>
            <person name="Palculict T."/>
            <person name="Patil S."/>
            <person name="Pu L.-L."/>
            <person name="Saada N."/>
            <person name="Tang L."/>
            <person name="Weissenberger G."/>
            <person name="Zhu Y."/>
            <person name="Hemphill L."/>
            <person name="Shang Y."/>
            <person name="Youmans B."/>
            <person name="Ayvaz T."/>
            <person name="Ross M."/>
            <person name="Santibanez J."/>
            <person name="Aqrawi P."/>
            <person name="Gross S."/>
            <person name="Joshi V."/>
            <person name="Fowler G."/>
            <person name="Nazareth L."/>
            <person name="Reid J."/>
            <person name="Worley K."/>
            <person name="Petrosino J."/>
            <person name="Highlander S."/>
            <person name="Gibbs R."/>
        </authorList>
    </citation>
    <scope>NUCLEOTIDE SEQUENCE [LARGE SCALE GENOMIC DNA]</scope>
    <source>
        <strain evidence="3 4">ATCC 33574</strain>
    </source>
</reference>
<gene>
    <name evidence="3" type="ORF">HMPREF6485_0894</name>
</gene>
<protein>
    <recommendedName>
        <fullName evidence="2">Serine aminopeptidase S33 domain-containing protein</fullName>
    </recommendedName>
</protein>
<dbReference type="Proteomes" id="UP000003112">
    <property type="component" value="Unassembled WGS sequence"/>
</dbReference>
<feature type="signal peptide" evidence="1">
    <location>
        <begin position="1"/>
        <end position="21"/>
    </location>
</feature>
<dbReference type="InterPro" id="IPR029058">
    <property type="entry name" value="AB_hydrolase_fold"/>
</dbReference>
<feature type="domain" description="Serine aminopeptidase S33" evidence="2">
    <location>
        <begin position="52"/>
        <end position="162"/>
    </location>
</feature>
<evidence type="ECO:0000259" key="2">
    <source>
        <dbReference type="Pfam" id="PF12146"/>
    </source>
</evidence>
<dbReference type="eggNOG" id="COG1073">
    <property type="taxonomic scope" value="Bacteria"/>
</dbReference>
<dbReference type="InterPro" id="IPR022742">
    <property type="entry name" value="Hydrolase_4"/>
</dbReference>
<sequence>MKRLHAMTLAALMILGLVAQARQEKVMIYGDHGRLDAVIQTPETQPGHKIPMVIICHGFTGNKDELLLRTLADSLERQGVGSIRFDFNGHGRSDGLFEQMTVPNEIVDTKHVLEYVEHLDYVNRIALAGHSQGGVVAAMTGGELGNGRIDALVLLAPAGVLRDDALRGNTFGKIYDPKNPPETIELWGGRKLGGNYIRTAIGLPIYETAMHYTGPTLVIHGESDRTVPYTYGQRFHYVIKGSEFRLMPDMDHGFSRHEAEVAGMAARFLADRLGASPKAFSATKSKTGKTTDSIDPRTIKGADASTYETLGGGYSRDKNHAYYNGRLISDAWGGNHFVYKSGGYATDGVHTYYNGRPVERN</sequence>
<dbReference type="AlphaFoldDB" id="E6K5Q2"/>
<dbReference type="Gene3D" id="3.40.50.1820">
    <property type="entry name" value="alpha/beta hydrolase"/>
    <property type="match status" value="1"/>
</dbReference>